<comment type="caution">
    <text evidence="1">The sequence shown here is derived from an EMBL/GenBank/DDBJ whole genome shotgun (WGS) entry which is preliminary data.</text>
</comment>
<dbReference type="Gene3D" id="2.60.40.1120">
    <property type="entry name" value="Carboxypeptidase-like, regulatory domain"/>
    <property type="match status" value="1"/>
</dbReference>
<feature type="non-terminal residue" evidence="1">
    <location>
        <position position="249"/>
    </location>
</feature>
<dbReference type="EMBL" id="AMCI01005174">
    <property type="protein sequence ID" value="EJW96639.1"/>
    <property type="molecule type" value="Genomic_DNA"/>
</dbReference>
<dbReference type="AlphaFoldDB" id="J9GB48"/>
<organism evidence="1">
    <name type="scientific">gut metagenome</name>
    <dbReference type="NCBI Taxonomy" id="749906"/>
    <lineage>
        <taxon>unclassified sequences</taxon>
        <taxon>metagenomes</taxon>
        <taxon>organismal metagenomes</taxon>
    </lineage>
</organism>
<sequence>MLNYSEYVTVAEKMTDEKGEAVLTTGLGSIHIFAVLEKDGLLKAEALMDTRSEASCEIVLKPFKSESTWKAVDMIAPLDAPVNTNMPTPEQKAIGDKRVAKANAMREEKTRNWVNPECDAFLHKTITDMEDSLGFPFREEMLNVLSEKDRTDCLSEVLEEHLDYSMPYWDSVSEEIFVSYIMNPRVDDEILRPYRKAILAQFSPEQQEAMRKNPVEIWNAVDQMIVSRPERERASVITTPAACLKTGIG</sequence>
<gene>
    <name evidence="1" type="ORF">EVA_15254</name>
</gene>
<name>J9GB48_9ZZZZ</name>
<evidence type="ECO:0000313" key="1">
    <source>
        <dbReference type="EMBL" id="EJW96639.1"/>
    </source>
</evidence>
<accession>J9GB48</accession>
<protein>
    <submittedName>
        <fullName evidence="1">Transglutaminase domain-containing protein</fullName>
    </submittedName>
</protein>
<proteinExistence type="predicted"/>
<reference evidence="1" key="1">
    <citation type="journal article" date="2012" name="PLoS ONE">
        <title>Gene sets for utilization of primary and secondary nutrition supplies in the distal gut of endangered iberian lynx.</title>
        <authorList>
            <person name="Alcaide M."/>
            <person name="Messina E."/>
            <person name="Richter M."/>
            <person name="Bargiela R."/>
            <person name="Peplies J."/>
            <person name="Huws S.A."/>
            <person name="Newbold C.J."/>
            <person name="Golyshin P.N."/>
            <person name="Simon M.A."/>
            <person name="Lopez G."/>
            <person name="Yakimov M.M."/>
            <person name="Ferrer M."/>
        </authorList>
    </citation>
    <scope>NUCLEOTIDE SEQUENCE</scope>
</reference>